<dbReference type="PANTHER" id="PTHR36782">
    <property type="entry name" value="BNAC03G62080D PROTEIN"/>
    <property type="match status" value="1"/>
</dbReference>
<comment type="caution">
    <text evidence="2">The sequence shown here is derived from an EMBL/GenBank/DDBJ whole genome shotgun (WGS) entry which is preliminary data.</text>
</comment>
<keyword evidence="3" id="KW-1185">Reference proteome</keyword>
<name>A0AAE1YS66_9LAMI</name>
<accession>A0AAE1YS66</accession>
<dbReference type="AlphaFoldDB" id="A0AAE1YS66"/>
<reference evidence="2" key="1">
    <citation type="submission" date="2020-06" db="EMBL/GenBank/DDBJ databases">
        <authorList>
            <person name="Li T."/>
            <person name="Hu X."/>
            <person name="Zhang T."/>
            <person name="Song X."/>
            <person name="Zhang H."/>
            <person name="Dai N."/>
            <person name="Sheng W."/>
            <person name="Hou X."/>
            <person name="Wei L."/>
        </authorList>
    </citation>
    <scope>NUCLEOTIDE SEQUENCE</scope>
    <source>
        <strain evidence="2">3651</strain>
        <tissue evidence="2">Leaf</tissue>
    </source>
</reference>
<protein>
    <recommendedName>
        <fullName evidence="1">DUF7890 domain-containing protein</fullName>
    </recommendedName>
</protein>
<reference evidence="2" key="2">
    <citation type="journal article" date="2024" name="Plant">
        <title>Genomic evolution and insights into agronomic trait innovations of Sesamum species.</title>
        <authorList>
            <person name="Miao H."/>
            <person name="Wang L."/>
            <person name="Qu L."/>
            <person name="Liu H."/>
            <person name="Sun Y."/>
            <person name="Le M."/>
            <person name="Wang Q."/>
            <person name="Wei S."/>
            <person name="Zheng Y."/>
            <person name="Lin W."/>
            <person name="Duan Y."/>
            <person name="Cao H."/>
            <person name="Xiong S."/>
            <person name="Wang X."/>
            <person name="Wei L."/>
            <person name="Li C."/>
            <person name="Ma Q."/>
            <person name="Ju M."/>
            <person name="Zhao R."/>
            <person name="Li G."/>
            <person name="Mu C."/>
            <person name="Tian Q."/>
            <person name="Mei H."/>
            <person name="Zhang T."/>
            <person name="Gao T."/>
            <person name="Zhang H."/>
        </authorList>
    </citation>
    <scope>NUCLEOTIDE SEQUENCE</scope>
    <source>
        <strain evidence="2">3651</strain>
    </source>
</reference>
<evidence type="ECO:0000259" key="1">
    <source>
        <dbReference type="Pfam" id="PF25418"/>
    </source>
</evidence>
<evidence type="ECO:0000313" key="3">
    <source>
        <dbReference type="Proteomes" id="UP001293254"/>
    </source>
</evidence>
<gene>
    <name evidence="2" type="ORF">Salat_0710900</name>
</gene>
<sequence length="131" mass="15217">MDLLQSFLHYALTPKQRFQPKVVGLESVKRCIYREDDELDRKMKAVKKKVHFERASLMLQRDESEGDVFSGEEGRVGVRVRILMRKEEGGRLLSKCRDGGILELEDVAEELLHIPKNRVSVFDFSSDKKHN</sequence>
<dbReference type="InterPro" id="IPR057212">
    <property type="entry name" value="DUF7890"/>
</dbReference>
<feature type="domain" description="DUF7890" evidence="1">
    <location>
        <begin position="77"/>
        <end position="121"/>
    </location>
</feature>
<dbReference type="Proteomes" id="UP001293254">
    <property type="component" value="Unassembled WGS sequence"/>
</dbReference>
<dbReference type="Pfam" id="PF25418">
    <property type="entry name" value="DUF7890"/>
    <property type="match status" value="1"/>
</dbReference>
<dbReference type="PANTHER" id="PTHR36782:SF1">
    <property type="entry name" value="CALCIUM UNIPORTER PROTEIN"/>
    <property type="match status" value="1"/>
</dbReference>
<organism evidence="2 3">
    <name type="scientific">Sesamum alatum</name>
    <dbReference type="NCBI Taxonomy" id="300844"/>
    <lineage>
        <taxon>Eukaryota</taxon>
        <taxon>Viridiplantae</taxon>
        <taxon>Streptophyta</taxon>
        <taxon>Embryophyta</taxon>
        <taxon>Tracheophyta</taxon>
        <taxon>Spermatophyta</taxon>
        <taxon>Magnoliopsida</taxon>
        <taxon>eudicotyledons</taxon>
        <taxon>Gunneridae</taxon>
        <taxon>Pentapetalae</taxon>
        <taxon>asterids</taxon>
        <taxon>lamiids</taxon>
        <taxon>Lamiales</taxon>
        <taxon>Pedaliaceae</taxon>
        <taxon>Sesamum</taxon>
    </lineage>
</organism>
<evidence type="ECO:0000313" key="2">
    <source>
        <dbReference type="EMBL" id="KAK4435475.1"/>
    </source>
</evidence>
<dbReference type="EMBL" id="JACGWO010000002">
    <property type="protein sequence ID" value="KAK4435475.1"/>
    <property type="molecule type" value="Genomic_DNA"/>
</dbReference>
<proteinExistence type="predicted"/>